<evidence type="ECO:0008006" key="7">
    <source>
        <dbReference type="Google" id="ProtNLM"/>
    </source>
</evidence>
<evidence type="ECO:0000256" key="3">
    <source>
        <dbReference type="PIRNR" id="PIRNR002674"/>
    </source>
</evidence>
<evidence type="ECO:0000256" key="2">
    <source>
        <dbReference type="ARBA" id="ARBA00023180"/>
    </source>
</evidence>
<organism evidence="5 6">
    <name type="scientific">Dendrobium thyrsiflorum</name>
    <name type="common">Pinecone-like raceme dendrobium</name>
    <name type="synonym">Orchid</name>
    <dbReference type="NCBI Taxonomy" id="117978"/>
    <lineage>
        <taxon>Eukaryota</taxon>
        <taxon>Viridiplantae</taxon>
        <taxon>Streptophyta</taxon>
        <taxon>Embryophyta</taxon>
        <taxon>Tracheophyta</taxon>
        <taxon>Spermatophyta</taxon>
        <taxon>Magnoliopsida</taxon>
        <taxon>Liliopsida</taxon>
        <taxon>Asparagales</taxon>
        <taxon>Orchidaceae</taxon>
        <taxon>Epidendroideae</taxon>
        <taxon>Malaxideae</taxon>
        <taxon>Dendrobiinae</taxon>
        <taxon>Dendrobium</taxon>
    </lineage>
</organism>
<dbReference type="InterPro" id="IPR036412">
    <property type="entry name" value="HAD-like_sf"/>
</dbReference>
<dbReference type="SUPFAM" id="SSF56784">
    <property type="entry name" value="HAD-like"/>
    <property type="match status" value="1"/>
</dbReference>
<evidence type="ECO:0000313" key="6">
    <source>
        <dbReference type="Proteomes" id="UP001552299"/>
    </source>
</evidence>
<keyword evidence="6" id="KW-1185">Reference proteome</keyword>
<dbReference type="AlphaFoldDB" id="A0ABD0UM95"/>
<proteinExistence type="inferred from homology"/>
<dbReference type="InterPro" id="IPR010028">
    <property type="entry name" value="Acid_phosphatase_pln"/>
</dbReference>
<accession>A0ABD0UM95</accession>
<evidence type="ECO:0000256" key="1">
    <source>
        <dbReference type="ARBA" id="ARBA00022729"/>
    </source>
</evidence>
<dbReference type="Pfam" id="PF03767">
    <property type="entry name" value="Acid_phosphat_B"/>
    <property type="match status" value="1"/>
</dbReference>
<dbReference type="InterPro" id="IPR005519">
    <property type="entry name" value="Acid_phosphat_B-like"/>
</dbReference>
<keyword evidence="1 4" id="KW-0732">Signal</keyword>
<feature type="signal peptide" evidence="4">
    <location>
        <begin position="1"/>
        <end position="30"/>
    </location>
</feature>
<dbReference type="PANTHER" id="PTHR31284">
    <property type="entry name" value="ACID PHOSPHATASE-LIKE PROTEIN"/>
    <property type="match status" value="1"/>
</dbReference>
<dbReference type="InterPro" id="IPR014403">
    <property type="entry name" value="APS1/VSP"/>
</dbReference>
<evidence type="ECO:0000313" key="5">
    <source>
        <dbReference type="EMBL" id="KAL0913640.1"/>
    </source>
</evidence>
<evidence type="ECO:0000256" key="4">
    <source>
        <dbReference type="SAM" id="SignalP"/>
    </source>
</evidence>
<dbReference type="PANTHER" id="PTHR31284:SF24">
    <property type="entry name" value="ACID PHOSPHATASE"/>
    <property type="match status" value="1"/>
</dbReference>
<gene>
    <name evidence="5" type="ORF">M5K25_017118</name>
</gene>
<reference evidence="5 6" key="1">
    <citation type="journal article" date="2024" name="Plant Biotechnol. J.">
        <title>Dendrobium thyrsiflorum genome and its molecular insights into genes involved in important horticultural traits.</title>
        <authorList>
            <person name="Chen B."/>
            <person name="Wang J.Y."/>
            <person name="Zheng P.J."/>
            <person name="Li K.L."/>
            <person name="Liang Y.M."/>
            <person name="Chen X.F."/>
            <person name="Zhang C."/>
            <person name="Zhao X."/>
            <person name="He X."/>
            <person name="Zhang G.Q."/>
            <person name="Liu Z.J."/>
            <person name="Xu Q."/>
        </authorList>
    </citation>
    <scope>NUCLEOTIDE SEQUENCE [LARGE SCALE GENOMIC DNA]</scope>
    <source>
        <strain evidence="5">GZMU011</strain>
    </source>
</reference>
<dbReference type="EMBL" id="JANQDX010000013">
    <property type="protein sequence ID" value="KAL0913640.1"/>
    <property type="molecule type" value="Genomic_DNA"/>
</dbReference>
<name>A0ABD0UM95_DENTH</name>
<dbReference type="NCBIfam" id="TIGR01675">
    <property type="entry name" value="plant-AP"/>
    <property type="match status" value="1"/>
</dbReference>
<dbReference type="Proteomes" id="UP001552299">
    <property type="component" value="Unassembled WGS sequence"/>
</dbReference>
<keyword evidence="2" id="KW-0325">Glycoprotein</keyword>
<sequence>MKKETSTMASRAALWFLWLLSLSLTTEILATENDSYSWSNILQLLEAQCVAKTGDHEDLEKGKELTHKNYCESWRFNVELHNIRDFNSIPDECASSVGKYMSSSLYKSDVRRVAHEASRFLTNSFRLAGDSRDAWVFDVDDTLISTVPFYKKHHFGAIVDCRSDPPDRASLEKWMEKGKATVIDDMLSLFREINSKGLDIFIISWRPEHLRAATVDNLFKAGYHGWTKLILRCDEESYVDAQSYKSEQRKKLVEQGYRLWGIVGSQWSSLTGHSTAKRTFKLPNPMYYL</sequence>
<comment type="similarity">
    <text evidence="3">Belongs to the APS1/VSP family.</text>
</comment>
<feature type="chain" id="PRO_5044847618" description="Acid phosphatase 1" evidence="4">
    <location>
        <begin position="31"/>
        <end position="289"/>
    </location>
</feature>
<protein>
    <recommendedName>
        <fullName evidence="7">Acid phosphatase 1</fullName>
    </recommendedName>
</protein>
<dbReference type="PIRSF" id="PIRSF002674">
    <property type="entry name" value="VSP"/>
    <property type="match status" value="1"/>
</dbReference>
<dbReference type="Gene3D" id="3.40.50.1000">
    <property type="entry name" value="HAD superfamily/HAD-like"/>
    <property type="match status" value="1"/>
</dbReference>
<comment type="caution">
    <text evidence="5">The sequence shown here is derived from an EMBL/GenBank/DDBJ whole genome shotgun (WGS) entry which is preliminary data.</text>
</comment>
<dbReference type="InterPro" id="IPR023214">
    <property type="entry name" value="HAD_sf"/>
</dbReference>